<keyword evidence="8" id="KW-1185">Reference proteome</keyword>
<feature type="transmembrane region" description="Helical" evidence="6">
    <location>
        <begin position="109"/>
        <end position="132"/>
    </location>
</feature>
<gene>
    <name evidence="7" type="primary">tatC</name>
</gene>
<dbReference type="GO" id="GO:0009977">
    <property type="term" value="F:proton motive force dependent protein transmembrane transporter activity"/>
    <property type="evidence" value="ECO:0007669"/>
    <property type="project" value="TreeGrafter"/>
</dbReference>
<evidence type="ECO:0000256" key="3">
    <source>
        <dbReference type="ARBA" id="ARBA00022692"/>
    </source>
</evidence>
<dbReference type="EMBL" id="MW971521">
    <property type="protein sequence ID" value="QXE46251.1"/>
    <property type="molecule type" value="Genomic_DNA"/>
</dbReference>
<dbReference type="PANTHER" id="PTHR30371">
    <property type="entry name" value="SEC-INDEPENDENT PROTEIN TRANSLOCASE PROTEIN TATC"/>
    <property type="match status" value="1"/>
</dbReference>
<dbReference type="Pfam" id="PF00902">
    <property type="entry name" value="TatC"/>
    <property type="match status" value="1"/>
</dbReference>
<dbReference type="InterPro" id="IPR002033">
    <property type="entry name" value="TatC"/>
</dbReference>
<protein>
    <submittedName>
        <fullName evidence="7">Sec-independent protein translocase protein TatC</fullName>
    </submittedName>
</protein>
<feature type="transmembrane region" description="Helical" evidence="6">
    <location>
        <begin position="163"/>
        <end position="181"/>
    </location>
</feature>
<keyword evidence="3 6" id="KW-0812">Transmembrane</keyword>
<feature type="transmembrane region" description="Helical" evidence="6">
    <location>
        <begin position="193"/>
        <end position="212"/>
    </location>
</feature>
<dbReference type="OrthoDB" id="205504at2759"/>
<dbReference type="AlphaFoldDB" id="A0A8H2SIJ1"/>
<evidence type="ECO:0000256" key="1">
    <source>
        <dbReference type="ARBA" id="ARBA00004141"/>
    </source>
</evidence>
<keyword evidence="7" id="KW-0496">Mitochondrion</keyword>
<evidence type="ECO:0000256" key="6">
    <source>
        <dbReference type="SAM" id="Phobius"/>
    </source>
</evidence>
<evidence type="ECO:0000256" key="4">
    <source>
        <dbReference type="ARBA" id="ARBA00022989"/>
    </source>
</evidence>
<comment type="subcellular location">
    <subcellularLocation>
        <location evidence="1">Membrane</location>
        <topology evidence="1">Multi-pass membrane protein</topology>
    </subcellularLocation>
</comment>
<name>A0A8H2SIJ1_9STRA</name>
<evidence type="ECO:0000313" key="7">
    <source>
        <dbReference type="EMBL" id="QXE46251.1"/>
    </source>
</evidence>
<keyword evidence="5 6" id="KW-0472">Membrane</keyword>
<dbReference type="GO" id="GO:0033281">
    <property type="term" value="C:TAT protein transport complex"/>
    <property type="evidence" value="ECO:0007669"/>
    <property type="project" value="TreeGrafter"/>
</dbReference>
<geneLocation type="mitochondrion" evidence="7"/>
<dbReference type="Proteomes" id="UP000693970">
    <property type="component" value="Mitochondrion MT"/>
</dbReference>
<evidence type="ECO:0000313" key="8">
    <source>
        <dbReference type="Proteomes" id="UP000693970"/>
    </source>
</evidence>
<feature type="transmembrane region" description="Helical" evidence="6">
    <location>
        <begin position="15"/>
        <end position="32"/>
    </location>
</feature>
<accession>A0A8H2SIJ1</accession>
<reference evidence="7" key="1">
    <citation type="journal article" date="2021" name="Sci. Rep.">
        <title>Diploid genomic architecture of Nitzschia inconspicua, an elite biomass production diatom.</title>
        <authorList>
            <person name="Oliver A."/>
            <person name="Podell S."/>
            <person name="Pinowska A."/>
            <person name="Traller J.C."/>
            <person name="Smith S.R."/>
            <person name="McClure R."/>
            <person name="Beliaev A."/>
            <person name="Bohutskyi P."/>
            <person name="Hill E.A."/>
            <person name="Rabines A."/>
            <person name="Zheng H."/>
            <person name="Allen L.Z."/>
            <person name="Kuo A."/>
            <person name="Grigoriev I.V."/>
            <person name="Allen A.E."/>
            <person name="Hazlebeck D."/>
            <person name="Allen E.E."/>
        </authorList>
    </citation>
    <scope>NUCLEOTIDE SEQUENCE</scope>
    <source>
        <strain evidence="7">Hildebrandi</strain>
    </source>
</reference>
<evidence type="ECO:0000256" key="2">
    <source>
        <dbReference type="ARBA" id="ARBA00008882"/>
    </source>
</evidence>
<sequence>MTSYYKYYLEIKNRILLTIFTWISLLLICYLFKEPLLFIFINSNKYYLNTTPYFIFTDVGEIFYVYLSLVFFIANQITIIMLFYHSLMFLALGLYRLEYLQLRSVFKIFIFVWVCSLILLKEFVIPFSWSFFLSFHKTEEILQPTSFFFEARISEYMIYFKNLYYICLINCQGFAILTFLLNNMSNTIGTIKTFRKLFYFLFILFSTFVTPPDIISQVLMSCSLIIMYELLIFFKYLIR</sequence>
<dbReference type="PANTHER" id="PTHR30371:SF0">
    <property type="entry name" value="SEC-INDEPENDENT PROTEIN TRANSLOCASE PROTEIN TATC, CHLOROPLASTIC-RELATED"/>
    <property type="match status" value="1"/>
</dbReference>
<comment type="similarity">
    <text evidence="2">Belongs to the TatC family.</text>
</comment>
<feature type="transmembrane region" description="Helical" evidence="6">
    <location>
        <begin position="218"/>
        <end position="238"/>
    </location>
</feature>
<organism evidence="7 8">
    <name type="scientific">Nitzschia inconspicua</name>
    <dbReference type="NCBI Taxonomy" id="303405"/>
    <lineage>
        <taxon>Eukaryota</taxon>
        <taxon>Sar</taxon>
        <taxon>Stramenopiles</taxon>
        <taxon>Ochrophyta</taxon>
        <taxon>Bacillariophyta</taxon>
        <taxon>Bacillariophyceae</taxon>
        <taxon>Bacillariophycidae</taxon>
        <taxon>Bacillariales</taxon>
        <taxon>Bacillariaceae</taxon>
        <taxon>Nitzschia</taxon>
    </lineage>
</organism>
<evidence type="ECO:0000256" key="5">
    <source>
        <dbReference type="ARBA" id="ARBA00023136"/>
    </source>
</evidence>
<dbReference type="GO" id="GO:0065002">
    <property type="term" value="P:intracellular protein transmembrane transport"/>
    <property type="evidence" value="ECO:0007669"/>
    <property type="project" value="TreeGrafter"/>
</dbReference>
<keyword evidence="4 6" id="KW-1133">Transmembrane helix</keyword>
<feature type="transmembrane region" description="Helical" evidence="6">
    <location>
        <begin position="53"/>
        <end position="73"/>
    </location>
</feature>
<dbReference type="GO" id="GO:0043953">
    <property type="term" value="P:protein transport by the Tat complex"/>
    <property type="evidence" value="ECO:0007669"/>
    <property type="project" value="TreeGrafter"/>
</dbReference>
<proteinExistence type="inferred from homology"/>